<gene>
    <name evidence="1" type="ORF">MUN88_14155</name>
</gene>
<evidence type="ECO:0000313" key="1">
    <source>
        <dbReference type="EMBL" id="UOQ47210.1"/>
    </source>
</evidence>
<organism evidence="1 2">
    <name type="scientific">Gracilibacillus caseinilyticus</name>
    <dbReference type="NCBI Taxonomy" id="2932256"/>
    <lineage>
        <taxon>Bacteria</taxon>
        <taxon>Bacillati</taxon>
        <taxon>Bacillota</taxon>
        <taxon>Bacilli</taxon>
        <taxon>Bacillales</taxon>
        <taxon>Bacillaceae</taxon>
        <taxon>Gracilibacillus</taxon>
    </lineage>
</organism>
<keyword evidence="2" id="KW-1185">Reference proteome</keyword>
<accession>A0ABY4ETA7</accession>
<sequence length="104" mass="12235">MKIKTFKTRGLDNDLIADLHSESVVKRIQAVLKMNDALDNVKLCDITHFLNQGRTSLLIVTDDWTYDIHFDNRFNELRHCKSYNYTIQKMNQLITESKQLTMKS</sequence>
<evidence type="ECO:0000313" key="2">
    <source>
        <dbReference type="Proteomes" id="UP000831782"/>
    </source>
</evidence>
<name>A0ABY4ETA7_9BACI</name>
<protein>
    <submittedName>
        <fullName evidence="1">Uncharacterized protein</fullName>
    </submittedName>
</protein>
<dbReference type="RefSeq" id="WP_244716142.1">
    <property type="nucleotide sequence ID" value="NZ_CP095072.1"/>
</dbReference>
<reference evidence="1 2" key="1">
    <citation type="submission" date="2022-04" db="EMBL/GenBank/DDBJ databases">
        <title>Gracilibacillus sp. isolated from saltern.</title>
        <authorList>
            <person name="Won M."/>
            <person name="Lee C.-M."/>
            <person name="Woen H.-Y."/>
            <person name="Kwon S.-W."/>
        </authorList>
    </citation>
    <scope>NUCLEOTIDE SEQUENCE [LARGE SCALE GENOMIC DNA]</scope>
    <source>
        <strain evidence="1 2">SSWR10-1</strain>
    </source>
</reference>
<dbReference type="Proteomes" id="UP000831782">
    <property type="component" value="Chromosome"/>
</dbReference>
<proteinExistence type="predicted"/>
<dbReference type="EMBL" id="CP095072">
    <property type="protein sequence ID" value="UOQ47210.1"/>
    <property type="molecule type" value="Genomic_DNA"/>
</dbReference>